<keyword evidence="5" id="KW-0732">Signal</keyword>
<evidence type="ECO:0000256" key="8">
    <source>
        <dbReference type="ARBA" id="ARBA00022889"/>
    </source>
</evidence>
<dbReference type="GO" id="GO:0008013">
    <property type="term" value="F:beta-catenin binding"/>
    <property type="evidence" value="ECO:0007669"/>
    <property type="project" value="TreeGrafter"/>
</dbReference>
<dbReference type="GO" id="GO:0016339">
    <property type="term" value="P:calcium-dependent cell-cell adhesion via plasma membrane cell adhesion molecules"/>
    <property type="evidence" value="ECO:0007669"/>
    <property type="project" value="TreeGrafter"/>
</dbReference>
<keyword evidence="10" id="KW-0472">Membrane</keyword>
<dbReference type="GO" id="GO:0044331">
    <property type="term" value="P:cell-cell adhesion mediated by cadherin"/>
    <property type="evidence" value="ECO:0007669"/>
    <property type="project" value="TreeGrafter"/>
</dbReference>
<dbReference type="GO" id="GO:0000902">
    <property type="term" value="P:cell morphogenesis"/>
    <property type="evidence" value="ECO:0007669"/>
    <property type="project" value="TreeGrafter"/>
</dbReference>
<organism evidence="14 15">
    <name type="scientific">Danionella cerebrum</name>
    <dbReference type="NCBI Taxonomy" id="2873325"/>
    <lineage>
        <taxon>Eukaryota</taxon>
        <taxon>Metazoa</taxon>
        <taxon>Chordata</taxon>
        <taxon>Craniata</taxon>
        <taxon>Vertebrata</taxon>
        <taxon>Euteleostomi</taxon>
        <taxon>Actinopterygii</taxon>
        <taxon>Neopterygii</taxon>
        <taxon>Teleostei</taxon>
        <taxon>Ostariophysi</taxon>
        <taxon>Cypriniformes</taxon>
        <taxon>Danionidae</taxon>
        <taxon>Danioninae</taxon>
        <taxon>Danionella</taxon>
    </lineage>
</organism>
<dbReference type="InterPro" id="IPR015919">
    <property type="entry name" value="Cadherin-like_sf"/>
</dbReference>
<evidence type="ECO:0000256" key="4">
    <source>
        <dbReference type="ARBA" id="ARBA00022723"/>
    </source>
</evidence>
<evidence type="ECO:0000256" key="6">
    <source>
        <dbReference type="ARBA" id="ARBA00022737"/>
    </source>
</evidence>
<dbReference type="CDD" id="cd11304">
    <property type="entry name" value="Cadherin_repeat"/>
    <property type="match status" value="1"/>
</dbReference>
<accession>A0A553MSQ6</accession>
<sequence>MADDEIETTSTKAVDYESRSSYSFSVEVMNPIVDPRFLRRGPFKDRATIRVAVLDADEPPRFSRARYRMDVSENCPPSCTVGRISAVDPDTGLTNNIRFSIDPQSDPEALFRVTPDTGLISTVSELDREHEQWHNITIIATQRECN</sequence>
<dbReference type="GO" id="GO:0005509">
    <property type="term" value="F:calcium ion binding"/>
    <property type="evidence" value="ECO:0007669"/>
    <property type="project" value="UniProtKB-UniRule"/>
</dbReference>
<name>A0A553MSQ6_9TELE</name>
<evidence type="ECO:0000256" key="5">
    <source>
        <dbReference type="ARBA" id="ARBA00022729"/>
    </source>
</evidence>
<dbReference type="InterPro" id="IPR039808">
    <property type="entry name" value="Cadherin"/>
</dbReference>
<reference evidence="14 15" key="1">
    <citation type="journal article" date="2019" name="Sci. Data">
        <title>Hybrid genome assembly and annotation of Danionella translucida.</title>
        <authorList>
            <person name="Kadobianskyi M."/>
            <person name="Schulze L."/>
            <person name="Schuelke M."/>
            <person name="Judkewitz B."/>
        </authorList>
    </citation>
    <scope>NUCLEOTIDE SEQUENCE [LARGE SCALE GENOMIC DNA]</scope>
    <source>
        <strain evidence="14 15">Bolton</strain>
    </source>
</reference>
<dbReference type="Gene3D" id="2.60.40.60">
    <property type="entry name" value="Cadherins"/>
    <property type="match status" value="2"/>
</dbReference>
<feature type="domain" description="Cadherin" evidence="13">
    <location>
        <begin position="63"/>
        <end position="141"/>
    </location>
</feature>
<evidence type="ECO:0000313" key="14">
    <source>
        <dbReference type="EMBL" id="TRY56216.1"/>
    </source>
</evidence>
<keyword evidence="7 12" id="KW-0106">Calcium</keyword>
<proteinExistence type="predicted"/>
<dbReference type="PANTHER" id="PTHR24027:SF272">
    <property type="entry name" value="CADHERIN-24"/>
    <property type="match status" value="1"/>
</dbReference>
<dbReference type="InterPro" id="IPR002126">
    <property type="entry name" value="Cadherin-like_dom"/>
</dbReference>
<keyword evidence="8" id="KW-0130">Cell adhesion</keyword>
<dbReference type="GO" id="GO:0016477">
    <property type="term" value="P:cell migration"/>
    <property type="evidence" value="ECO:0007669"/>
    <property type="project" value="TreeGrafter"/>
</dbReference>
<dbReference type="Pfam" id="PF00028">
    <property type="entry name" value="Cadherin"/>
    <property type="match status" value="1"/>
</dbReference>
<dbReference type="FunFam" id="2.60.40.60:FF:000123">
    <property type="entry name" value="Protocadherin beta 4"/>
    <property type="match status" value="1"/>
</dbReference>
<evidence type="ECO:0000256" key="1">
    <source>
        <dbReference type="ARBA" id="ARBA00004251"/>
    </source>
</evidence>
<dbReference type="GO" id="GO:0045296">
    <property type="term" value="F:cadherin binding"/>
    <property type="evidence" value="ECO:0007669"/>
    <property type="project" value="TreeGrafter"/>
</dbReference>
<keyword evidence="3" id="KW-0812">Transmembrane</keyword>
<evidence type="ECO:0000256" key="3">
    <source>
        <dbReference type="ARBA" id="ARBA00022692"/>
    </source>
</evidence>
<evidence type="ECO:0000256" key="9">
    <source>
        <dbReference type="ARBA" id="ARBA00022989"/>
    </source>
</evidence>
<dbReference type="GO" id="GO:0016342">
    <property type="term" value="C:catenin complex"/>
    <property type="evidence" value="ECO:0007669"/>
    <property type="project" value="TreeGrafter"/>
</dbReference>
<dbReference type="AlphaFoldDB" id="A0A553MSQ6"/>
<gene>
    <name evidence="14" type="ORF">DNTS_028540</name>
</gene>
<evidence type="ECO:0000313" key="15">
    <source>
        <dbReference type="Proteomes" id="UP000316079"/>
    </source>
</evidence>
<dbReference type="GO" id="GO:0007156">
    <property type="term" value="P:homophilic cell adhesion via plasma membrane adhesion molecules"/>
    <property type="evidence" value="ECO:0007669"/>
    <property type="project" value="InterPro"/>
</dbReference>
<feature type="domain" description="Cadherin" evidence="13">
    <location>
        <begin position="9"/>
        <end position="62"/>
    </location>
</feature>
<keyword evidence="15" id="KW-1185">Reference proteome</keyword>
<keyword evidence="2" id="KW-1003">Cell membrane</keyword>
<dbReference type="GO" id="GO:0005912">
    <property type="term" value="C:adherens junction"/>
    <property type="evidence" value="ECO:0007669"/>
    <property type="project" value="TreeGrafter"/>
</dbReference>
<evidence type="ECO:0000256" key="12">
    <source>
        <dbReference type="PROSITE-ProRule" id="PRU00043"/>
    </source>
</evidence>
<dbReference type="PANTHER" id="PTHR24027">
    <property type="entry name" value="CADHERIN-23"/>
    <property type="match status" value="1"/>
</dbReference>
<dbReference type="GO" id="GO:0007043">
    <property type="term" value="P:cell-cell junction assembly"/>
    <property type="evidence" value="ECO:0007669"/>
    <property type="project" value="TreeGrafter"/>
</dbReference>
<evidence type="ECO:0000256" key="10">
    <source>
        <dbReference type="ARBA" id="ARBA00023136"/>
    </source>
</evidence>
<evidence type="ECO:0000256" key="7">
    <source>
        <dbReference type="ARBA" id="ARBA00022837"/>
    </source>
</evidence>
<keyword evidence="11" id="KW-0325">Glycoprotein</keyword>
<dbReference type="PRINTS" id="PR00205">
    <property type="entry name" value="CADHERIN"/>
</dbReference>
<evidence type="ECO:0000256" key="11">
    <source>
        <dbReference type="ARBA" id="ARBA00023180"/>
    </source>
</evidence>
<dbReference type="Proteomes" id="UP000316079">
    <property type="component" value="Unassembled WGS sequence"/>
</dbReference>
<protein>
    <recommendedName>
        <fullName evidence="13">Cadherin domain-containing protein</fullName>
    </recommendedName>
</protein>
<keyword evidence="4" id="KW-0479">Metal-binding</keyword>
<keyword evidence="6" id="KW-0677">Repeat</keyword>
<keyword evidence="9" id="KW-1133">Transmembrane helix</keyword>
<comment type="subcellular location">
    <subcellularLocation>
        <location evidence="1">Cell membrane</location>
        <topology evidence="1">Single-pass type I membrane protein</topology>
    </subcellularLocation>
</comment>
<evidence type="ECO:0000259" key="13">
    <source>
        <dbReference type="PROSITE" id="PS50268"/>
    </source>
</evidence>
<dbReference type="PROSITE" id="PS50268">
    <property type="entry name" value="CADHERIN_2"/>
    <property type="match status" value="2"/>
</dbReference>
<evidence type="ECO:0000256" key="2">
    <source>
        <dbReference type="ARBA" id="ARBA00022475"/>
    </source>
</evidence>
<dbReference type="EMBL" id="SRMA01027291">
    <property type="protein sequence ID" value="TRY56216.1"/>
    <property type="molecule type" value="Genomic_DNA"/>
</dbReference>
<comment type="caution">
    <text evidence="14">The sequence shown here is derived from an EMBL/GenBank/DDBJ whole genome shotgun (WGS) entry which is preliminary data.</text>
</comment>
<dbReference type="SUPFAM" id="SSF49313">
    <property type="entry name" value="Cadherin-like"/>
    <property type="match status" value="1"/>
</dbReference>
<dbReference type="OrthoDB" id="6079678at2759"/>
<dbReference type="GO" id="GO:0034332">
    <property type="term" value="P:adherens junction organization"/>
    <property type="evidence" value="ECO:0007669"/>
    <property type="project" value="TreeGrafter"/>
</dbReference>